<proteinExistence type="predicted"/>
<dbReference type="EMBL" id="SDAM02000556">
    <property type="protein sequence ID" value="KAH6823849.1"/>
    <property type="molecule type" value="Genomic_DNA"/>
</dbReference>
<reference evidence="2 3" key="1">
    <citation type="journal article" date="2021" name="Nat. Commun.">
        <title>Incipient diploidization of the medicinal plant Perilla within 10,000 years.</title>
        <authorList>
            <person name="Zhang Y."/>
            <person name="Shen Q."/>
            <person name="Leng L."/>
            <person name="Zhang D."/>
            <person name="Chen S."/>
            <person name="Shi Y."/>
            <person name="Ning Z."/>
            <person name="Chen S."/>
        </authorList>
    </citation>
    <scope>NUCLEOTIDE SEQUENCE [LARGE SCALE GENOMIC DNA]</scope>
    <source>
        <strain evidence="3">cv. PC099</strain>
    </source>
</reference>
<dbReference type="Pfam" id="PF02833">
    <property type="entry name" value="DHHA2"/>
    <property type="match status" value="1"/>
</dbReference>
<dbReference type="Proteomes" id="UP001190926">
    <property type="component" value="Unassembled WGS sequence"/>
</dbReference>
<dbReference type="PANTHER" id="PTHR12112:SF52">
    <property type="entry name" value="DHHA2 DOMAIN-CONTAINING PROTEIN"/>
    <property type="match status" value="1"/>
</dbReference>
<dbReference type="InterPro" id="IPR038763">
    <property type="entry name" value="DHH_sf"/>
</dbReference>
<organism evidence="2 3">
    <name type="scientific">Perilla frutescens var. hirtella</name>
    <name type="common">Perilla citriodora</name>
    <name type="synonym">Perilla setoyensis</name>
    <dbReference type="NCBI Taxonomy" id="608512"/>
    <lineage>
        <taxon>Eukaryota</taxon>
        <taxon>Viridiplantae</taxon>
        <taxon>Streptophyta</taxon>
        <taxon>Embryophyta</taxon>
        <taxon>Tracheophyta</taxon>
        <taxon>Spermatophyta</taxon>
        <taxon>Magnoliopsida</taxon>
        <taxon>eudicotyledons</taxon>
        <taxon>Gunneridae</taxon>
        <taxon>Pentapetalae</taxon>
        <taxon>asterids</taxon>
        <taxon>lamiids</taxon>
        <taxon>Lamiales</taxon>
        <taxon>Lamiaceae</taxon>
        <taxon>Nepetoideae</taxon>
        <taxon>Elsholtzieae</taxon>
        <taxon>Perilla</taxon>
    </lineage>
</organism>
<dbReference type="GO" id="GO:0004309">
    <property type="term" value="F:exopolyphosphatase activity"/>
    <property type="evidence" value="ECO:0007669"/>
    <property type="project" value="TreeGrafter"/>
</dbReference>
<accession>A0AAD4IYX0</accession>
<comment type="caution">
    <text evidence="2">The sequence shown here is derived from an EMBL/GenBank/DDBJ whole genome shotgun (WGS) entry which is preliminary data.</text>
</comment>
<dbReference type="PANTHER" id="PTHR12112">
    <property type="entry name" value="BNIP - RELATED"/>
    <property type="match status" value="1"/>
</dbReference>
<dbReference type="InterPro" id="IPR038222">
    <property type="entry name" value="DHHA2_dom_sf"/>
</dbReference>
<dbReference type="InterPro" id="IPR004097">
    <property type="entry name" value="DHHA2"/>
</dbReference>
<dbReference type="AlphaFoldDB" id="A0AAD4IYX0"/>
<dbReference type="GO" id="GO:0005737">
    <property type="term" value="C:cytoplasm"/>
    <property type="evidence" value="ECO:0007669"/>
    <property type="project" value="TreeGrafter"/>
</dbReference>
<feature type="domain" description="DHHA2" evidence="1">
    <location>
        <begin position="414"/>
        <end position="547"/>
    </location>
</feature>
<name>A0AAD4IYX0_PERFH</name>
<evidence type="ECO:0000313" key="3">
    <source>
        <dbReference type="Proteomes" id="UP001190926"/>
    </source>
</evidence>
<gene>
    <name evidence="2" type="ORF">C2S53_013104</name>
</gene>
<evidence type="ECO:0000313" key="2">
    <source>
        <dbReference type="EMBL" id="KAH6823849.1"/>
    </source>
</evidence>
<evidence type="ECO:0000259" key="1">
    <source>
        <dbReference type="Pfam" id="PF02833"/>
    </source>
</evidence>
<dbReference type="SUPFAM" id="SSF64182">
    <property type="entry name" value="DHH phosphoesterases"/>
    <property type="match status" value="1"/>
</dbReference>
<keyword evidence="3" id="KW-1185">Reference proteome</keyword>
<dbReference type="Gene3D" id="3.10.310.20">
    <property type="entry name" value="DHHA2 domain"/>
    <property type="match status" value="1"/>
</dbReference>
<dbReference type="Gene3D" id="3.90.1640.10">
    <property type="entry name" value="inorganic pyrophosphatase (n-terminal core)"/>
    <property type="match status" value="1"/>
</dbReference>
<sequence length="561" mass="62181">MYSPPTLQQAYHRTRDDPFFDGMRRGEAAIVKKGSAIDFQGNLARKNNYRSVSDIGDRGSKNIINTVTEGASDRPKNSPLDIVLEPIGRSSSGRWSKTSSPLVVIRSDLNVNFHDLDEPLTVSSPDSKEGKELAIQIGSNRPSVEKSYHVSERQTDISNVPLPPSAALFYQGPLQQMKITESCPSVYKLNKFLKARRDDVNAGVPGRFLHAVIGPDVADVGSVASTIMYAFYLDETIKSKQFCTVPVINMKRANLDANVQWLLDSCHIDLSSLFFIDEIDLTYYDLFGSLKLVLVNCDKIPSEQEALREAIVEVFHCTKSGAYSWVHTVTVQEDVSCSTVIAEKFAMTSPEILAGQGFSRLLLAGILMDTGNLSSPRCTPKDKYMATLLINGAGRYGFNGLYQILKPTTNGSYDLKVEDILQKEFKKWTISGRPNAISSRLGASIGMSSIGMSIAQLLSHDSASIQEIMHFQKLEKLGILMVVSGYYDSQKRFKREILVCAESSELMKNLLMFLNSSASQLPLRALNQSGLRGEMRVFEIDKVTSRRTIERLLDDFASSSS</sequence>
<protein>
    <recommendedName>
        <fullName evidence="1">DHHA2 domain-containing protein</fullName>
    </recommendedName>
</protein>